<sequence length="362" mass="39934">MEETRTVDGKVQRDSAYESAVAGTTRDSSEVQTEVDECDQPKTSALTGHLNEWTPAKMEEKTDPLCVENGASAECDASSASIKTLTTPQVNDQTTTNDVYDSNRESAFSCRSGETQENTMQLENALKTLHRNDEESCESTCRGLLEALTEKIIRDVEHSKESEGVSNFVIMQSPGPRISSQHYEVQQNQDLDGTIKTASCAPRLHCITFSSPSVINTKDNSNKSPYQEAYGTPRAKCIMLSNRRPATPGHCLRQSRNSSACQTPQNANANVVASSVHSSHKIKAANATNSSSFTIFTESSDGKFYTPSPRGKFPRKSRNSTGKLRQKRIFSEADKENISPNSTPKSKNRCSIHEDKRARMMM</sequence>
<organism evidence="2 3">
    <name type="scientific">Aphanomyces euteiches</name>
    <dbReference type="NCBI Taxonomy" id="100861"/>
    <lineage>
        <taxon>Eukaryota</taxon>
        <taxon>Sar</taxon>
        <taxon>Stramenopiles</taxon>
        <taxon>Oomycota</taxon>
        <taxon>Saprolegniomycetes</taxon>
        <taxon>Saprolegniales</taxon>
        <taxon>Verrucalvaceae</taxon>
        <taxon>Aphanomyces</taxon>
    </lineage>
</organism>
<feature type="region of interest" description="Disordered" evidence="1">
    <location>
        <begin position="1"/>
        <end position="61"/>
    </location>
</feature>
<feature type="compositionally biased region" description="Basic and acidic residues" evidence="1">
    <location>
        <begin position="1"/>
        <end position="16"/>
    </location>
</feature>
<comment type="caution">
    <text evidence="2">The sequence shown here is derived from an EMBL/GenBank/DDBJ whole genome shotgun (WGS) entry which is preliminary data.</text>
</comment>
<feature type="compositionally biased region" description="Basic and acidic residues" evidence="1">
    <location>
        <begin position="351"/>
        <end position="362"/>
    </location>
</feature>
<gene>
    <name evidence="2" type="ORF">Ae201684_011059</name>
</gene>
<dbReference type="EMBL" id="VJMJ01000140">
    <property type="protein sequence ID" value="KAF0731757.1"/>
    <property type="molecule type" value="Genomic_DNA"/>
</dbReference>
<dbReference type="AlphaFoldDB" id="A0A6G0WW57"/>
<accession>A0A6G0WW57</accession>
<feature type="region of interest" description="Disordered" evidence="1">
    <location>
        <begin position="299"/>
        <end position="362"/>
    </location>
</feature>
<feature type="compositionally biased region" description="Basic residues" evidence="1">
    <location>
        <begin position="312"/>
        <end position="328"/>
    </location>
</feature>
<name>A0A6G0WW57_9STRA</name>
<evidence type="ECO:0000256" key="1">
    <source>
        <dbReference type="SAM" id="MobiDB-lite"/>
    </source>
</evidence>
<evidence type="ECO:0000313" key="2">
    <source>
        <dbReference type="EMBL" id="KAF0731757.1"/>
    </source>
</evidence>
<evidence type="ECO:0000313" key="3">
    <source>
        <dbReference type="Proteomes" id="UP000481153"/>
    </source>
</evidence>
<dbReference type="VEuPathDB" id="FungiDB:AeMF1_004564"/>
<reference evidence="2 3" key="1">
    <citation type="submission" date="2019-07" db="EMBL/GenBank/DDBJ databases">
        <title>Genomics analysis of Aphanomyces spp. identifies a new class of oomycete effector associated with host adaptation.</title>
        <authorList>
            <person name="Gaulin E."/>
        </authorList>
    </citation>
    <scope>NUCLEOTIDE SEQUENCE [LARGE SCALE GENOMIC DNA]</scope>
    <source>
        <strain evidence="2 3">ATCC 201684</strain>
    </source>
</reference>
<dbReference type="Proteomes" id="UP000481153">
    <property type="component" value="Unassembled WGS sequence"/>
</dbReference>
<keyword evidence="3" id="KW-1185">Reference proteome</keyword>
<proteinExistence type="predicted"/>
<protein>
    <submittedName>
        <fullName evidence="2">Uncharacterized protein</fullName>
    </submittedName>
</protein>